<evidence type="ECO:0000313" key="1">
    <source>
        <dbReference type="EMBL" id="BAC95615.1"/>
    </source>
</evidence>
<reference evidence="1 2" key="1">
    <citation type="journal article" date="2003" name="Genome Res.">
        <title>Comparative genome analysis of Vibrio vulnificus, a marine pathogen.</title>
        <authorList>
            <person name="Chen C.Y."/>
            <person name="Wu K.M."/>
            <person name="Chang Y.C."/>
            <person name="Chang C.H."/>
            <person name="Tsai H.C."/>
            <person name="Liao T.L."/>
            <person name="Liu Y.M."/>
            <person name="Chen H.J."/>
            <person name="Shen A.B."/>
            <person name="Li J.C."/>
            <person name="Su T.L."/>
            <person name="Shao C.P."/>
            <person name="Lee C.T."/>
            <person name="Hor L.I."/>
            <person name="Tsai S.F."/>
        </authorList>
    </citation>
    <scope>NUCLEOTIDE SEQUENCE [LARGE SCALE GENOMIC DNA]</scope>
    <source>
        <strain evidence="1 2">YJ016</strain>
    </source>
</reference>
<dbReference type="AlphaFoldDB" id="Q7MHL8"/>
<gene>
    <name evidence="1" type="ordered locus">VV2852</name>
</gene>
<organism evidence="1 2">
    <name type="scientific">Vibrio vulnificus (strain YJ016)</name>
    <dbReference type="NCBI Taxonomy" id="196600"/>
    <lineage>
        <taxon>Bacteria</taxon>
        <taxon>Pseudomonadati</taxon>
        <taxon>Pseudomonadota</taxon>
        <taxon>Gammaproteobacteria</taxon>
        <taxon>Vibrionales</taxon>
        <taxon>Vibrionaceae</taxon>
        <taxon>Vibrio</taxon>
    </lineage>
</organism>
<accession>Q7MHL8</accession>
<dbReference type="KEGG" id="vvy:VV2852"/>
<dbReference type="Proteomes" id="UP000002675">
    <property type="component" value="Chromosome I"/>
</dbReference>
<dbReference type="HOGENOM" id="CLU_3190592_0_0_6"/>
<name>Q7MHL8_VIBVY</name>
<protein>
    <submittedName>
        <fullName evidence="1">Uncharacterized protein</fullName>
    </submittedName>
</protein>
<dbReference type="EMBL" id="BA000037">
    <property type="protein sequence ID" value="BAC95615.1"/>
    <property type="molecule type" value="Genomic_DNA"/>
</dbReference>
<sequence length="46" mass="5101">MKLWPLFSSLKWKGGLIWRTLNKIVKSSEINSFGGGQTFPCASSAQ</sequence>
<proteinExistence type="predicted"/>
<evidence type="ECO:0000313" key="2">
    <source>
        <dbReference type="Proteomes" id="UP000002675"/>
    </source>
</evidence>